<dbReference type="AlphaFoldDB" id="A0A413E397"/>
<gene>
    <name evidence="1" type="ORF">DWV41_06400</name>
</gene>
<proteinExistence type="predicted"/>
<sequence>MYDDKVACLFVRYLKELCCNLNLVLTDADYRREMAEKIKNFQIYTKSVISKIRQTTLNQ</sequence>
<accession>A0A413E397</accession>
<name>A0A413E397_BACSE</name>
<reference evidence="1 2" key="1">
    <citation type="submission" date="2018-08" db="EMBL/GenBank/DDBJ databases">
        <title>A genome reference for cultivated species of the human gut microbiota.</title>
        <authorList>
            <person name="Zou Y."/>
            <person name="Xue W."/>
            <person name="Luo G."/>
        </authorList>
    </citation>
    <scope>NUCLEOTIDE SEQUENCE [LARGE SCALE GENOMIC DNA]</scope>
    <source>
        <strain evidence="1 2">AF05-4</strain>
    </source>
</reference>
<dbReference type="Proteomes" id="UP000284777">
    <property type="component" value="Unassembled WGS sequence"/>
</dbReference>
<dbReference type="EMBL" id="QSBD01000007">
    <property type="protein sequence ID" value="RGW98056.1"/>
    <property type="molecule type" value="Genomic_DNA"/>
</dbReference>
<evidence type="ECO:0000313" key="2">
    <source>
        <dbReference type="Proteomes" id="UP000284777"/>
    </source>
</evidence>
<protein>
    <submittedName>
        <fullName evidence="1">Uncharacterized protein</fullName>
    </submittedName>
</protein>
<organism evidence="1 2">
    <name type="scientific">Bacteroides stercoris</name>
    <dbReference type="NCBI Taxonomy" id="46506"/>
    <lineage>
        <taxon>Bacteria</taxon>
        <taxon>Pseudomonadati</taxon>
        <taxon>Bacteroidota</taxon>
        <taxon>Bacteroidia</taxon>
        <taxon>Bacteroidales</taxon>
        <taxon>Bacteroidaceae</taxon>
        <taxon>Bacteroides</taxon>
    </lineage>
</organism>
<comment type="caution">
    <text evidence="1">The sequence shown here is derived from an EMBL/GenBank/DDBJ whole genome shotgun (WGS) entry which is preliminary data.</text>
</comment>
<evidence type="ECO:0000313" key="1">
    <source>
        <dbReference type="EMBL" id="RGW98056.1"/>
    </source>
</evidence>